<dbReference type="RefSeq" id="WP_240260562.1">
    <property type="nucleotide sequence ID" value="NZ_CP092488.2"/>
</dbReference>
<name>A0ABY3VMX9_9MYCO</name>
<gene>
    <name evidence="1" type="ORF">MKK62_21115</name>
</gene>
<protein>
    <recommendedName>
        <fullName evidence="3">GPP34 family phosphoprotein</fullName>
    </recommendedName>
</protein>
<dbReference type="EMBL" id="CP092488">
    <property type="protein sequence ID" value="UMB68868.1"/>
    <property type="molecule type" value="Genomic_DNA"/>
</dbReference>
<keyword evidence="2" id="KW-1185">Reference proteome</keyword>
<organism evidence="1 2">
    <name type="scientific">Mycobacterium paraterrae</name>
    <dbReference type="NCBI Taxonomy" id="577492"/>
    <lineage>
        <taxon>Bacteria</taxon>
        <taxon>Bacillati</taxon>
        <taxon>Actinomycetota</taxon>
        <taxon>Actinomycetes</taxon>
        <taxon>Mycobacteriales</taxon>
        <taxon>Mycobacteriaceae</taxon>
        <taxon>Mycobacterium</taxon>
    </lineage>
</organism>
<evidence type="ECO:0000313" key="1">
    <source>
        <dbReference type="EMBL" id="UMB68868.1"/>
    </source>
</evidence>
<proteinExistence type="predicted"/>
<accession>A0ABY3VMX9</accession>
<evidence type="ECO:0000313" key="2">
    <source>
        <dbReference type="Proteomes" id="UP001055336"/>
    </source>
</evidence>
<evidence type="ECO:0008006" key="3">
    <source>
        <dbReference type="Google" id="ProtNLM"/>
    </source>
</evidence>
<dbReference type="Proteomes" id="UP001055336">
    <property type="component" value="Chromosome"/>
</dbReference>
<sequence>MTYPTVDDLPEEATATLLGVCAQLSRSRHKGLARWAASVSDALLVRLVAASTGVQVDGSTSEPRPLKTLAAAELEGLHSLLLAGAEASEDEAVVAWCTRMNGLIIADLCRRELEQAAIDAKAAAIVAEERRIACQTRSAARLRLASPQSAV</sequence>
<reference evidence="1" key="1">
    <citation type="submission" date="2022-08" db="EMBL/GenBank/DDBJ databases">
        <title>Whole genome sequencing of non-tuberculosis mycobacteria type-strains.</title>
        <authorList>
            <person name="Igarashi Y."/>
            <person name="Osugi A."/>
            <person name="Mitarai S."/>
        </authorList>
    </citation>
    <scope>NUCLEOTIDE SEQUENCE</scope>
    <source>
        <strain evidence="1">DSM 45127</strain>
    </source>
</reference>